<dbReference type="InterPro" id="IPR045384">
    <property type="entry name" value="DUF6527"/>
</dbReference>
<reference evidence="1 2" key="1">
    <citation type="submission" date="2024-09" db="EMBL/GenBank/DDBJ databases">
        <authorList>
            <person name="Lee S.D."/>
        </authorList>
    </citation>
    <scope>NUCLEOTIDE SEQUENCE [LARGE SCALE GENOMIC DNA]</scope>
    <source>
        <strain evidence="1 2">N1-5</strain>
    </source>
</reference>
<protein>
    <submittedName>
        <fullName evidence="1">DUF6527 family protein</fullName>
    </submittedName>
</protein>
<accession>A0ABV6UU70</accession>
<dbReference type="Proteomes" id="UP001592528">
    <property type="component" value="Unassembled WGS sequence"/>
</dbReference>
<gene>
    <name evidence="1" type="ORF">ACEZDJ_27240</name>
</gene>
<organism evidence="1 2">
    <name type="scientific">Streptacidiphilus cavernicola</name>
    <dbReference type="NCBI Taxonomy" id="3342716"/>
    <lineage>
        <taxon>Bacteria</taxon>
        <taxon>Bacillati</taxon>
        <taxon>Actinomycetota</taxon>
        <taxon>Actinomycetes</taxon>
        <taxon>Kitasatosporales</taxon>
        <taxon>Streptomycetaceae</taxon>
        <taxon>Streptacidiphilus</taxon>
    </lineage>
</organism>
<dbReference type="RefSeq" id="WP_380523942.1">
    <property type="nucleotide sequence ID" value="NZ_JBHEZZ010000018.1"/>
</dbReference>
<proteinExistence type="predicted"/>
<name>A0ABV6UU70_9ACTN</name>
<evidence type="ECO:0000313" key="1">
    <source>
        <dbReference type="EMBL" id="MFC1404983.1"/>
    </source>
</evidence>
<keyword evidence="2" id="KW-1185">Reference proteome</keyword>
<comment type="caution">
    <text evidence="1">The sequence shown here is derived from an EMBL/GenBank/DDBJ whole genome shotgun (WGS) entry which is preliminary data.</text>
</comment>
<evidence type="ECO:0000313" key="2">
    <source>
        <dbReference type="Proteomes" id="UP001592528"/>
    </source>
</evidence>
<dbReference type="Pfam" id="PF20137">
    <property type="entry name" value="BubE"/>
    <property type="match status" value="1"/>
</dbReference>
<sequence>MANLLNRWLPSRRWRVTATARSVNDVPERLRRRTAVLVGAADRPKWLVFDCPCRVRHRVVLNLVPANYPAWTVHSHRPLTVIPSIDEHGPDRRCHYVISAGRIRWVPSPRQGAGTR</sequence>
<dbReference type="EMBL" id="JBHEZZ010000018">
    <property type="protein sequence ID" value="MFC1404983.1"/>
    <property type="molecule type" value="Genomic_DNA"/>
</dbReference>